<dbReference type="Proteomes" id="UP000003688">
    <property type="component" value="Unassembled WGS sequence"/>
</dbReference>
<dbReference type="AlphaFoldDB" id="B9XEQ8"/>
<keyword evidence="1" id="KW-0732">Signal</keyword>
<evidence type="ECO:0000313" key="3">
    <source>
        <dbReference type="Proteomes" id="UP000003688"/>
    </source>
</evidence>
<feature type="chain" id="PRO_5002894733" evidence="1">
    <location>
        <begin position="21"/>
        <end position="357"/>
    </location>
</feature>
<accession>B9XEQ8</accession>
<name>B9XEQ8_PEDPL</name>
<evidence type="ECO:0000313" key="2">
    <source>
        <dbReference type="EMBL" id="EEF61772.1"/>
    </source>
</evidence>
<evidence type="ECO:0000256" key="1">
    <source>
        <dbReference type="SAM" id="SignalP"/>
    </source>
</evidence>
<keyword evidence="3" id="KW-1185">Reference proteome</keyword>
<organism evidence="2 3">
    <name type="scientific">Pedosphaera parvula (strain Ellin514)</name>
    <dbReference type="NCBI Taxonomy" id="320771"/>
    <lineage>
        <taxon>Bacteria</taxon>
        <taxon>Pseudomonadati</taxon>
        <taxon>Verrucomicrobiota</taxon>
        <taxon>Pedosphaerae</taxon>
        <taxon>Pedosphaerales</taxon>
        <taxon>Pedosphaeraceae</taxon>
        <taxon>Pedosphaera</taxon>
    </lineage>
</organism>
<dbReference type="EMBL" id="ABOX02000008">
    <property type="protein sequence ID" value="EEF61772.1"/>
    <property type="molecule type" value="Genomic_DNA"/>
</dbReference>
<dbReference type="STRING" id="320771.Cflav_PD4812"/>
<feature type="signal peptide" evidence="1">
    <location>
        <begin position="1"/>
        <end position="20"/>
    </location>
</feature>
<proteinExistence type="predicted"/>
<comment type="caution">
    <text evidence="2">The sequence shown here is derived from an EMBL/GenBank/DDBJ whole genome shotgun (WGS) entry which is preliminary data.</text>
</comment>
<gene>
    <name evidence="2" type="ORF">Cflav_PD4812</name>
</gene>
<protein>
    <submittedName>
        <fullName evidence="2">Uncharacterized protein</fullName>
    </submittedName>
</protein>
<dbReference type="RefSeq" id="WP_007414306.1">
    <property type="nucleotide sequence ID" value="NZ_ABOX02000008.1"/>
</dbReference>
<reference evidence="2 3" key="1">
    <citation type="journal article" date="2011" name="J. Bacteriol.">
        <title>Genome sequence of 'Pedosphaera parvula' Ellin514, an aerobic Verrucomicrobial isolate from pasture soil.</title>
        <authorList>
            <person name="Kant R."/>
            <person name="van Passel M.W."/>
            <person name="Sangwan P."/>
            <person name="Palva A."/>
            <person name="Lucas S."/>
            <person name="Copeland A."/>
            <person name="Lapidus A."/>
            <person name="Glavina Del Rio T."/>
            <person name="Dalin E."/>
            <person name="Tice H."/>
            <person name="Bruce D."/>
            <person name="Goodwin L."/>
            <person name="Pitluck S."/>
            <person name="Chertkov O."/>
            <person name="Larimer F.W."/>
            <person name="Land M.L."/>
            <person name="Hauser L."/>
            <person name="Brettin T.S."/>
            <person name="Detter J.C."/>
            <person name="Han S."/>
            <person name="de Vos W.M."/>
            <person name="Janssen P.H."/>
            <person name="Smidt H."/>
        </authorList>
    </citation>
    <scope>NUCLEOTIDE SEQUENCE [LARGE SCALE GENOMIC DNA]</scope>
    <source>
        <strain evidence="2 3">Ellin514</strain>
    </source>
</reference>
<sequence precursor="true">MLRRFVYLLALLANAGTLMAAGSVPALDNLGQSFYSKGIQVKWEIKTNPFPQTVRIFEIVPHDFSQNVVSNMMRLGAFTEADRTGGQARGVAVPAGELNFRGEDAKSFLSIAPGQGHIKLSVPNVSTDWPTKVPDQSRAMKLGTSLLKLLEIPTAELVTGEDDRPKAWFYPGVVSGFDKGKKEFVEVPSTMGIEFRRQLDHILCGGDGIHLQFETGEKLTQLEVNWHSVKPSKPCKVATIAQITSWIKEGRARVASVEVQGSGGRRLRPAEIKKLTIREATLNYSDFTYPSPFGFDEQIASQLYPYAALTAVAELQRGDWEVIYLFVPVTTEALTQVSRKSDQYGFGIYPSRRYQRN</sequence>